<name>A0A1F6W453_9BACT</name>
<keyword evidence="7" id="KW-0808">Transferase</keyword>
<sequence length="227" mass="25053">MNDETIIISLGGSLIVPDDLNIDFLKNFKTLILSHIVKGKKFVIITGGGKINRRYNEAAKELASPSNEDLDWIGIASLKLNAELLRVIFGEHAHSKVIEDLSNNFSFEKSIVIGSAYEPGKSSDWDAVTAAKTVGAKKIINLSNIDYVYDSDPQKNPNAKKIEQISWADYRAIIPAEWTSKLDSPFDPIASKMAEEEGIQIIIMNGKPIDNLAKYLNGEKFLGTIIS</sequence>
<dbReference type="GO" id="GO:0005737">
    <property type="term" value="C:cytoplasm"/>
    <property type="evidence" value="ECO:0007669"/>
    <property type="project" value="UniProtKB-SubCell"/>
</dbReference>
<dbReference type="InterPro" id="IPR036393">
    <property type="entry name" value="AceGlu_kinase-like_sf"/>
</dbReference>
<evidence type="ECO:0000256" key="7">
    <source>
        <dbReference type="ARBA" id="ARBA00022679"/>
    </source>
</evidence>
<comment type="subcellular location">
    <subcellularLocation>
        <location evidence="1">Cytoplasm</location>
    </subcellularLocation>
</comment>
<reference evidence="15 16" key="1">
    <citation type="journal article" date="2016" name="Nat. Commun.">
        <title>Thousands of microbial genomes shed light on interconnected biogeochemical processes in an aquifer system.</title>
        <authorList>
            <person name="Anantharaman K."/>
            <person name="Brown C.T."/>
            <person name="Hug L.A."/>
            <person name="Sharon I."/>
            <person name="Castelle C.J."/>
            <person name="Probst A.J."/>
            <person name="Thomas B.C."/>
            <person name="Singh A."/>
            <person name="Wilkins M.J."/>
            <person name="Karaoz U."/>
            <person name="Brodie E.L."/>
            <person name="Williams K.H."/>
            <person name="Hubbard S.S."/>
            <person name="Banfield J.F."/>
        </authorList>
    </citation>
    <scope>NUCLEOTIDE SEQUENCE [LARGE SCALE GENOMIC DNA]</scope>
</reference>
<evidence type="ECO:0000256" key="3">
    <source>
        <dbReference type="ARBA" id="ARBA00007614"/>
    </source>
</evidence>
<evidence type="ECO:0000256" key="12">
    <source>
        <dbReference type="ARBA" id="ARBA00032092"/>
    </source>
</evidence>
<organism evidence="15 16">
    <name type="scientific">Candidatus Nomurabacteria bacterium RIFCSPHIGHO2_02_FULL_37_13</name>
    <dbReference type="NCBI Taxonomy" id="1801750"/>
    <lineage>
        <taxon>Bacteria</taxon>
        <taxon>Candidatus Nomuraibacteriota</taxon>
    </lineage>
</organism>
<evidence type="ECO:0000256" key="13">
    <source>
        <dbReference type="ARBA" id="ARBA00047767"/>
    </source>
</evidence>
<gene>
    <name evidence="15" type="ORF">A3B85_01235</name>
</gene>
<dbReference type="PANTHER" id="PTHR42833:SF4">
    <property type="entry name" value="URIDYLATE KINASE PUMPKIN, CHLOROPLASTIC"/>
    <property type="match status" value="1"/>
</dbReference>
<comment type="pathway">
    <text evidence="2">Pyrimidine metabolism; CTP biosynthesis via de novo pathway; UDP from UMP (UMPK route): step 1/1.</text>
</comment>
<dbReference type="Proteomes" id="UP000178374">
    <property type="component" value="Unassembled WGS sequence"/>
</dbReference>
<evidence type="ECO:0000256" key="9">
    <source>
        <dbReference type="ARBA" id="ARBA00022777"/>
    </source>
</evidence>
<dbReference type="EMBL" id="MFUA01000022">
    <property type="protein sequence ID" value="OGI76671.1"/>
    <property type="molecule type" value="Genomic_DNA"/>
</dbReference>
<dbReference type="UniPathway" id="UPA00159">
    <property type="reaction ID" value="UER00275"/>
</dbReference>
<feature type="domain" description="Aspartate/glutamate/uridylate kinase" evidence="14">
    <location>
        <begin position="5"/>
        <end position="205"/>
    </location>
</feature>
<evidence type="ECO:0000256" key="4">
    <source>
        <dbReference type="ARBA" id="ARBA00012899"/>
    </source>
</evidence>
<evidence type="ECO:0000256" key="6">
    <source>
        <dbReference type="ARBA" id="ARBA00022490"/>
    </source>
</evidence>
<dbReference type="Pfam" id="PF00696">
    <property type="entry name" value="AA_kinase"/>
    <property type="match status" value="1"/>
</dbReference>
<dbReference type="Gene3D" id="3.40.1160.10">
    <property type="entry name" value="Acetylglutamate kinase-like"/>
    <property type="match status" value="1"/>
</dbReference>
<dbReference type="EC" id="2.7.4.22" evidence="4"/>
<dbReference type="PIRSF" id="PIRSF005650">
    <property type="entry name" value="Uridylate_kin"/>
    <property type="match status" value="1"/>
</dbReference>
<dbReference type="NCBIfam" id="TIGR02076">
    <property type="entry name" value="pyrH_arch"/>
    <property type="match status" value="1"/>
</dbReference>
<comment type="catalytic activity">
    <reaction evidence="13">
        <text>UMP + ATP = UDP + ADP</text>
        <dbReference type="Rhea" id="RHEA:24400"/>
        <dbReference type="ChEBI" id="CHEBI:30616"/>
        <dbReference type="ChEBI" id="CHEBI:57865"/>
        <dbReference type="ChEBI" id="CHEBI:58223"/>
        <dbReference type="ChEBI" id="CHEBI:456216"/>
        <dbReference type="EC" id="2.7.4.22"/>
    </reaction>
</comment>
<dbReference type="STRING" id="1801750.A3B85_01235"/>
<evidence type="ECO:0000256" key="11">
    <source>
        <dbReference type="ARBA" id="ARBA00022975"/>
    </source>
</evidence>
<comment type="caution">
    <text evidence="15">The sequence shown here is derived from an EMBL/GenBank/DDBJ whole genome shotgun (WGS) entry which is preliminary data.</text>
</comment>
<keyword evidence="9" id="KW-0418">Kinase</keyword>
<dbReference type="InterPro" id="IPR011817">
    <property type="entry name" value="Uridylate_kinase"/>
</dbReference>
<protein>
    <recommendedName>
        <fullName evidence="5">Uridylate kinase</fullName>
        <ecNumber evidence="4">2.7.4.22</ecNumber>
    </recommendedName>
    <alternativeName>
        <fullName evidence="12">Uridine monophosphate kinase</fullName>
    </alternativeName>
</protein>
<dbReference type="AlphaFoldDB" id="A0A1F6W453"/>
<evidence type="ECO:0000256" key="8">
    <source>
        <dbReference type="ARBA" id="ARBA00022741"/>
    </source>
</evidence>
<dbReference type="SUPFAM" id="SSF53633">
    <property type="entry name" value="Carbamate kinase-like"/>
    <property type="match status" value="1"/>
</dbReference>
<dbReference type="InterPro" id="IPR001048">
    <property type="entry name" value="Asp/Glu/Uridylate_kinase"/>
</dbReference>
<dbReference type="GO" id="GO:0005524">
    <property type="term" value="F:ATP binding"/>
    <property type="evidence" value="ECO:0007669"/>
    <property type="project" value="UniProtKB-KW"/>
</dbReference>
<evidence type="ECO:0000313" key="16">
    <source>
        <dbReference type="Proteomes" id="UP000178374"/>
    </source>
</evidence>
<proteinExistence type="inferred from homology"/>
<evidence type="ECO:0000313" key="15">
    <source>
        <dbReference type="EMBL" id="OGI76671.1"/>
    </source>
</evidence>
<dbReference type="GO" id="GO:0006225">
    <property type="term" value="P:UDP biosynthetic process"/>
    <property type="evidence" value="ECO:0007669"/>
    <property type="project" value="TreeGrafter"/>
</dbReference>
<keyword evidence="11" id="KW-0665">Pyrimidine biosynthesis</keyword>
<dbReference type="InterPro" id="IPR011818">
    <property type="entry name" value="Uridylate_kinase_arch/spir"/>
</dbReference>
<evidence type="ECO:0000256" key="1">
    <source>
        <dbReference type="ARBA" id="ARBA00004496"/>
    </source>
</evidence>
<evidence type="ECO:0000256" key="2">
    <source>
        <dbReference type="ARBA" id="ARBA00004791"/>
    </source>
</evidence>
<keyword evidence="10" id="KW-0067">ATP-binding</keyword>
<evidence type="ECO:0000256" key="5">
    <source>
        <dbReference type="ARBA" id="ARBA00016403"/>
    </source>
</evidence>
<dbReference type="GO" id="GO:0044210">
    <property type="term" value="P:'de novo' CTP biosynthetic process"/>
    <property type="evidence" value="ECO:0007669"/>
    <property type="project" value="UniProtKB-UniPathway"/>
</dbReference>
<accession>A0A1F6W453</accession>
<dbReference type="PANTHER" id="PTHR42833">
    <property type="entry name" value="URIDYLATE KINASE"/>
    <property type="match status" value="1"/>
</dbReference>
<keyword evidence="6" id="KW-0963">Cytoplasm</keyword>
<comment type="similarity">
    <text evidence="3">Belongs to the UMP kinase family.</text>
</comment>
<evidence type="ECO:0000259" key="14">
    <source>
        <dbReference type="Pfam" id="PF00696"/>
    </source>
</evidence>
<keyword evidence="8" id="KW-0547">Nucleotide-binding</keyword>
<evidence type="ECO:0000256" key="10">
    <source>
        <dbReference type="ARBA" id="ARBA00022840"/>
    </source>
</evidence>
<dbReference type="GO" id="GO:0033862">
    <property type="term" value="F:UMP kinase activity"/>
    <property type="evidence" value="ECO:0007669"/>
    <property type="project" value="UniProtKB-EC"/>
</dbReference>